<sequence>MAPTRNFAADINKSVYPMATSLVGTAITYFTTSVYVWVATSRTMTVQFASDLNDFI</sequence>
<accession>A0A6V7UQF8</accession>
<dbReference type="AlphaFoldDB" id="A0A6V7UQF8"/>
<comment type="caution">
    <text evidence="2">The sequence shown here is derived from an EMBL/GenBank/DDBJ whole genome shotgun (WGS) entry which is preliminary data.</text>
</comment>
<keyword evidence="1" id="KW-0472">Membrane</keyword>
<evidence type="ECO:0000313" key="3">
    <source>
        <dbReference type="Proteomes" id="UP000580250"/>
    </source>
</evidence>
<reference evidence="2 3" key="1">
    <citation type="submission" date="2020-08" db="EMBL/GenBank/DDBJ databases">
        <authorList>
            <person name="Koutsovoulos G."/>
            <person name="Danchin GJ E."/>
        </authorList>
    </citation>
    <scope>NUCLEOTIDE SEQUENCE [LARGE SCALE GENOMIC DNA]</scope>
</reference>
<dbReference type="Proteomes" id="UP000580250">
    <property type="component" value="Unassembled WGS sequence"/>
</dbReference>
<proteinExistence type="predicted"/>
<feature type="transmembrane region" description="Helical" evidence="1">
    <location>
        <begin position="15"/>
        <end position="38"/>
    </location>
</feature>
<dbReference type="EMBL" id="CAJEWN010000092">
    <property type="protein sequence ID" value="CAD2162497.1"/>
    <property type="molecule type" value="Genomic_DNA"/>
</dbReference>
<organism evidence="2 3">
    <name type="scientific">Meloidogyne enterolobii</name>
    <name type="common">Root-knot nematode worm</name>
    <name type="synonym">Meloidogyne mayaguensis</name>
    <dbReference type="NCBI Taxonomy" id="390850"/>
    <lineage>
        <taxon>Eukaryota</taxon>
        <taxon>Metazoa</taxon>
        <taxon>Ecdysozoa</taxon>
        <taxon>Nematoda</taxon>
        <taxon>Chromadorea</taxon>
        <taxon>Rhabditida</taxon>
        <taxon>Tylenchina</taxon>
        <taxon>Tylenchomorpha</taxon>
        <taxon>Tylenchoidea</taxon>
        <taxon>Meloidogynidae</taxon>
        <taxon>Meloidogyninae</taxon>
        <taxon>Meloidogyne</taxon>
    </lineage>
</organism>
<evidence type="ECO:0000313" key="2">
    <source>
        <dbReference type="EMBL" id="CAD2162497.1"/>
    </source>
</evidence>
<protein>
    <submittedName>
        <fullName evidence="2">Uncharacterized protein</fullName>
    </submittedName>
</protein>
<name>A0A6V7UQF8_MELEN</name>
<keyword evidence="1" id="KW-0812">Transmembrane</keyword>
<keyword evidence="1" id="KW-1133">Transmembrane helix</keyword>
<gene>
    <name evidence="2" type="ORF">MENT_LOCUS15440</name>
</gene>
<evidence type="ECO:0000256" key="1">
    <source>
        <dbReference type="SAM" id="Phobius"/>
    </source>
</evidence>